<dbReference type="AlphaFoldDB" id="A0A8E2I634"/>
<dbReference type="GO" id="GO:0004519">
    <property type="term" value="F:endonuclease activity"/>
    <property type="evidence" value="ECO:0007669"/>
    <property type="project" value="UniProtKB-KW"/>
</dbReference>
<dbReference type="InterPro" id="IPR012854">
    <property type="entry name" value="Cu_amine_oxidase-like_N"/>
</dbReference>
<dbReference type="SUPFAM" id="SSF55383">
    <property type="entry name" value="Copper amine oxidase, domain N"/>
    <property type="match status" value="2"/>
</dbReference>
<name>A0A8E2I634_9BACI</name>
<feature type="domain" description="TNase-like" evidence="5">
    <location>
        <begin position="204"/>
        <end position="337"/>
    </location>
</feature>
<dbReference type="PROSITE" id="PS01284">
    <property type="entry name" value="TNASE_2"/>
    <property type="match status" value="1"/>
</dbReference>
<dbReference type="InterPro" id="IPR002071">
    <property type="entry name" value="Thermonucl_AS"/>
</dbReference>
<keyword evidence="7" id="KW-1185">Reference proteome</keyword>
<evidence type="ECO:0000313" key="6">
    <source>
        <dbReference type="EMBL" id="OOP67352.1"/>
    </source>
</evidence>
<feature type="signal peptide" evidence="4">
    <location>
        <begin position="1"/>
        <end position="25"/>
    </location>
</feature>
<dbReference type="Proteomes" id="UP000189761">
    <property type="component" value="Unassembled WGS sequence"/>
</dbReference>
<dbReference type="Pfam" id="PF07833">
    <property type="entry name" value="Cu_amine_oxidN1"/>
    <property type="match status" value="1"/>
</dbReference>
<dbReference type="InterPro" id="IPR036582">
    <property type="entry name" value="Mao_N_sf"/>
</dbReference>
<organism evidence="6 7">
    <name type="scientific">Heyndrickxia oleronia</name>
    <dbReference type="NCBI Taxonomy" id="38875"/>
    <lineage>
        <taxon>Bacteria</taxon>
        <taxon>Bacillati</taxon>
        <taxon>Bacillota</taxon>
        <taxon>Bacilli</taxon>
        <taxon>Bacillales</taxon>
        <taxon>Bacillaceae</taxon>
        <taxon>Heyndrickxia</taxon>
    </lineage>
</organism>
<comment type="caution">
    <text evidence="6">The sequence shown here is derived from an EMBL/GenBank/DDBJ whole genome shotgun (WGS) entry which is preliminary data.</text>
</comment>
<reference evidence="6 7" key="1">
    <citation type="submission" date="2017-01" db="EMBL/GenBank/DDBJ databases">
        <title>Draft genome sequence of Bacillus oleronius.</title>
        <authorList>
            <person name="Allam M."/>
        </authorList>
    </citation>
    <scope>NUCLEOTIDE SEQUENCE [LARGE SCALE GENOMIC DNA]</scope>
    <source>
        <strain evidence="6 7">DSM 9356</strain>
    </source>
</reference>
<keyword evidence="4" id="KW-0732">Signal</keyword>
<dbReference type="NCBIfam" id="NF033223">
    <property type="entry name" value="YHYH_alt"/>
    <property type="match status" value="1"/>
</dbReference>
<dbReference type="RefSeq" id="WP_139358173.1">
    <property type="nucleotide sequence ID" value="NZ_CP065424.1"/>
</dbReference>
<sequence>MKKRVSLFLLILVLSFVIFILNANASPGGLDKNGGHYCRTNCAKYGLKTGQYHYHNADGSITLTKPVTKPTVKPAAPAIAIYINGKKQSYDQPPVIDNGRTLVPLRGIFESLGATVQWDQRKQQVTATNSKIKILLKIGSKSPTVNGKVVPIDVPGKIINGRTLVPLRFVGEALGATVDYNATSRTIKITSKATISSDTTIDYGKLDATVINVIDGDTVKVNVRGTEETIRLLLVDTPETVHPTKPVQPFGKEASDFSKSIMPAGKAIKVELDVSERDKYGRLLAYIYVDGKMVNETLLEKGLARVAYVYAPNTRYVDEFREIQSKTQKQAIGIWSIENYVQEDGFHS</sequence>
<keyword evidence="3" id="KW-0378">Hydrolase</keyword>
<keyword evidence="1" id="KW-0540">Nuclease</keyword>
<evidence type="ECO:0000256" key="3">
    <source>
        <dbReference type="ARBA" id="ARBA00022801"/>
    </source>
</evidence>
<evidence type="ECO:0000259" key="5">
    <source>
        <dbReference type="PROSITE" id="PS50830"/>
    </source>
</evidence>
<evidence type="ECO:0000256" key="4">
    <source>
        <dbReference type="SAM" id="SignalP"/>
    </source>
</evidence>
<dbReference type="InterPro" id="IPR035437">
    <property type="entry name" value="SNase_OB-fold_sf"/>
</dbReference>
<evidence type="ECO:0000256" key="1">
    <source>
        <dbReference type="ARBA" id="ARBA00022722"/>
    </source>
</evidence>
<dbReference type="Pfam" id="PF00565">
    <property type="entry name" value="SNase"/>
    <property type="match status" value="1"/>
</dbReference>
<dbReference type="PROSITE" id="PS50830">
    <property type="entry name" value="TNASE_3"/>
    <property type="match status" value="1"/>
</dbReference>
<feature type="chain" id="PRO_5034441458" description="TNase-like domain-containing protein" evidence="4">
    <location>
        <begin position="26"/>
        <end position="348"/>
    </location>
</feature>
<dbReference type="PANTHER" id="PTHR12302:SF3">
    <property type="entry name" value="SERINE_THREONINE-PROTEIN KINASE 31"/>
    <property type="match status" value="1"/>
</dbReference>
<dbReference type="EMBL" id="MTLA01000203">
    <property type="protein sequence ID" value="OOP67352.1"/>
    <property type="molecule type" value="Genomic_DNA"/>
</dbReference>
<accession>A0A8E2I634</accession>
<dbReference type="GO" id="GO:0016787">
    <property type="term" value="F:hydrolase activity"/>
    <property type="evidence" value="ECO:0007669"/>
    <property type="project" value="UniProtKB-KW"/>
</dbReference>
<dbReference type="Gene3D" id="2.40.50.90">
    <property type="match status" value="1"/>
</dbReference>
<dbReference type="InterPro" id="IPR016071">
    <property type="entry name" value="Staphylococal_nuclease_OB-fold"/>
</dbReference>
<proteinExistence type="predicted"/>
<dbReference type="Gene3D" id="3.30.457.10">
    <property type="entry name" value="Copper amine oxidase-like, N-terminal domain"/>
    <property type="match status" value="2"/>
</dbReference>
<dbReference type="PANTHER" id="PTHR12302">
    <property type="entry name" value="EBNA2 BINDING PROTEIN P100"/>
    <property type="match status" value="1"/>
</dbReference>
<dbReference type="InterPro" id="IPR047773">
    <property type="entry name" value="YHYH_dom_bact"/>
</dbReference>
<dbReference type="GO" id="GO:0003676">
    <property type="term" value="F:nucleic acid binding"/>
    <property type="evidence" value="ECO:0007669"/>
    <property type="project" value="InterPro"/>
</dbReference>
<protein>
    <recommendedName>
        <fullName evidence="5">TNase-like domain-containing protein</fullName>
    </recommendedName>
</protein>
<dbReference type="PROSITE" id="PS01123">
    <property type="entry name" value="TNASE_1"/>
    <property type="match status" value="1"/>
</dbReference>
<dbReference type="SUPFAM" id="SSF50199">
    <property type="entry name" value="Staphylococcal nuclease"/>
    <property type="match status" value="1"/>
</dbReference>
<keyword evidence="2" id="KW-0255">Endonuclease</keyword>
<dbReference type="SMART" id="SM00318">
    <property type="entry name" value="SNc"/>
    <property type="match status" value="1"/>
</dbReference>
<evidence type="ECO:0000256" key="2">
    <source>
        <dbReference type="ARBA" id="ARBA00022759"/>
    </source>
</evidence>
<dbReference type="CDD" id="cd00175">
    <property type="entry name" value="SNc"/>
    <property type="match status" value="1"/>
</dbReference>
<gene>
    <name evidence="6" type="ORF">BWZ43_16205</name>
</gene>
<evidence type="ECO:0000313" key="7">
    <source>
        <dbReference type="Proteomes" id="UP000189761"/>
    </source>
</evidence>